<protein>
    <submittedName>
        <fullName evidence="4">Tctex1 domain-containing protein 3</fullName>
    </submittedName>
</protein>
<dbReference type="PANTHER" id="PTHR21255">
    <property type="entry name" value="T-COMPLEX-ASSOCIATED-TESTIS-EXPRESSED 1/ DYNEIN LIGHT CHAIN"/>
    <property type="match status" value="1"/>
</dbReference>
<dbReference type="Proteomes" id="UP000189705">
    <property type="component" value="Unplaced"/>
</dbReference>
<keyword evidence="3" id="KW-1185">Reference proteome</keyword>
<dbReference type="RefSeq" id="XP_006017050.1">
    <property type="nucleotide sequence ID" value="XM_006016988.3"/>
</dbReference>
<dbReference type="KEGG" id="asn:102367740"/>
<dbReference type="InterPro" id="IPR005334">
    <property type="entry name" value="Tctex-1-like"/>
</dbReference>
<evidence type="ECO:0000313" key="3">
    <source>
        <dbReference type="Proteomes" id="UP000189705"/>
    </source>
</evidence>
<sequence>MEKAGQKLQQPPLPGGGAKRRTSMFEKENFAQLLKERIRNSSHDVCGTEPTEEESMAEFGKTELFALKAMTKMRYANTYRMEPNNKFQAHLVRKKIQQILTNRLQEVNYDGETSNFLCTSISEEIIASVKAMDFDRYKYVVTVLTVEKTGQAINIASRWLWDVARDDWVSAKCEMESFVVLALLVACYFE</sequence>
<reference evidence="4" key="1">
    <citation type="submission" date="2025-08" db="UniProtKB">
        <authorList>
            <consortium name="RefSeq"/>
        </authorList>
    </citation>
    <scope>IDENTIFICATION</scope>
</reference>
<dbReference type="GO" id="GO:0007018">
    <property type="term" value="P:microtubule-based movement"/>
    <property type="evidence" value="ECO:0007669"/>
    <property type="project" value="TreeGrafter"/>
</dbReference>
<dbReference type="Gene3D" id="3.30.1140.40">
    <property type="entry name" value="Tctex-1"/>
    <property type="match status" value="1"/>
</dbReference>
<dbReference type="GO" id="GO:0005737">
    <property type="term" value="C:cytoplasm"/>
    <property type="evidence" value="ECO:0007669"/>
    <property type="project" value="TreeGrafter"/>
</dbReference>
<dbReference type="PANTHER" id="PTHR21255:SF27">
    <property type="entry name" value="DYNEIN LIGHT CHAIN TCTEX-TYPE PROTEIN 2"/>
    <property type="match status" value="1"/>
</dbReference>
<feature type="region of interest" description="Disordered" evidence="2">
    <location>
        <begin position="1"/>
        <end position="26"/>
    </location>
</feature>
<dbReference type="Pfam" id="PF03645">
    <property type="entry name" value="Tctex-1"/>
    <property type="match status" value="1"/>
</dbReference>
<dbReference type="InterPro" id="IPR038586">
    <property type="entry name" value="Tctex-1-like_sf"/>
</dbReference>
<gene>
    <name evidence="4" type="primary">TCTE3</name>
</gene>
<comment type="similarity">
    <text evidence="1">Belongs to the dynein light chain Tctex-type family.</text>
</comment>
<dbReference type="GO" id="GO:0045505">
    <property type="term" value="F:dynein intermediate chain binding"/>
    <property type="evidence" value="ECO:0007669"/>
    <property type="project" value="TreeGrafter"/>
</dbReference>
<dbReference type="STRING" id="38654.A0A1U7RFH4"/>
<proteinExistence type="inferred from homology"/>
<evidence type="ECO:0000256" key="2">
    <source>
        <dbReference type="SAM" id="MobiDB-lite"/>
    </source>
</evidence>
<evidence type="ECO:0000313" key="4">
    <source>
        <dbReference type="RefSeq" id="XP_006017050.1"/>
    </source>
</evidence>
<dbReference type="GeneID" id="102367740"/>
<dbReference type="OrthoDB" id="10248487at2759"/>
<dbReference type="CDD" id="cd21460">
    <property type="entry name" value="DLC-like_TCTEX1D3"/>
    <property type="match status" value="1"/>
</dbReference>
<dbReference type="GO" id="GO:0005868">
    <property type="term" value="C:cytoplasmic dynein complex"/>
    <property type="evidence" value="ECO:0007669"/>
    <property type="project" value="TreeGrafter"/>
</dbReference>
<accession>A0A1U7RFH4</accession>
<name>A0A1U7RFH4_ALLSI</name>
<dbReference type="CTD" id="6991"/>
<dbReference type="InParanoid" id="A0A1U7RFH4"/>
<organism evidence="3 4">
    <name type="scientific">Alligator sinensis</name>
    <name type="common">Chinese alligator</name>
    <dbReference type="NCBI Taxonomy" id="38654"/>
    <lineage>
        <taxon>Eukaryota</taxon>
        <taxon>Metazoa</taxon>
        <taxon>Chordata</taxon>
        <taxon>Craniata</taxon>
        <taxon>Vertebrata</taxon>
        <taxon>Euteleostomi</taxon>
        <taxon>Archelosauria</taxon>
        <taxon>Archosauria</taxon>
        <taxon>Crocodylia</taxon>
        <taxon>Alligatoridae</taxon>
        <taxon>Alligatorinae</taxon>
        <taxon>Alligator</taxon>
    </lineage>
</organism>
<evidence type="ECO:0000256" key="1">
    <source>
        <dbReference type="ARBA" id="ARBA00005361"/>
    </source>
</evidence>
<dbReference type="AlphaFoldDB" id="A0A1U7RFH4"/>
<dbReference type="eggNOG" id="KOG4108">
    <property type="taxonomic scope" value="Eukaryota"/>
</dbReference>